<keyword evidence="2" id="KW-0472">Membrane</keyword>
<keyword evidence="2" id="KW-0812">Transmembrane</keyword>
<comment type="caution">
    <text evidence="3">The sequence shown here is derived from an EMBL/GenBank/DDBJ whole genome shotgun (WGS) entry which is preliminary data.</text>
</comment>
<evidence type="ECO:0000256" key="2">
    <source>
        <dbReference type="SAM" id="Phobius"/>
    </source>
</evidence>
<dbReference type="EMBL" id="JXTC01000018">
    <property type="protein sequence ID" value="PON99499.1"/>
    <property type="molecule type" value="Genomic_DNA"/>
</dbReference>
<dbReference type="OrthoDB" id="10321426at2759"/>
<dbReference type="AlphaFoldDB" id="A0A2P5FNY3"/>
<evidence type="ECO:0000313" key="4">
    <source>
        <dbReference type="Proteomes" id="UP000237000"/>
    </source>
</evidence>
<protein>
    <recommendedName>
        <fullName evidence="5">Transmembrane protein</fullName>
    </recommendedName>
</protein>
<keyword evidence="4" id="KW-1185">Reference proteome</keyword>
<dbReference type="InParanoid" id="A0A2P5FNY3"/>
<organism evidence="3 4">
    <name type="scientific">Trema orientale</name>
    <name type="common">Charcoal tree</name>
    <name type="synonym">Celtis orientalis</name>
    <dbReference type="NCBI Taxonomy" id="63057"/>
    <lineage>
        <taxon>Eukaryota</taxon>
        <taxon>Viridiplantae</taxon>
        <taxon>Streptophyta</taxon>
        <taxon>Embryophyta</taxon>
        <taxon>Tracheophyta</taxon>
        <taxon>Spermatophyta</taxon>
        <taxon>Magnoliopsida</taxon>
        <taxon>eudicotyledons</taxon>
        <taxon>Gunneridae</taxon>
        <taxon>Pentapetalae</taxon>
        <taxon>rosids</taxon>
        <taxon>fabids</taxon>
        <taxon>Rosales</taxon>
        <taxon>Cannabaceae</taxon>
        <taxon>Trema</taxon>
    </lineage>
</organism>
<dbReference type="Proteomes" id="UP000237000">
    <property type="component" value="Unassembled WGS sequence"/>
</dbReference>
<gene>
    <name evidence="3" type="ORF">TorRG33x02_046660</name>
</gene>
<evidence type="ECO:0008006" key="5">
    <source>
        <dbReference type="Google" id="ProtNLM"/>
    </source>
</evidence>
<evidence type="ECO:0000256" key="1">
    <source>
        <dbReference type="SAM" id="MobiDB-lite"/>
    </source>
</evidence>
<feature type="transmembrane region" description="Helical" evidence="2">
    <location>
        <begin position="12"/>
        <end position="33"/>
    </location>
</feature>
<reference evidence="4" key="1">
    <citation type="submission" date="2016-06" db="EMBL/GenBank/DDBJ databases">
        <title>Parallel loss of symbiosis genes in relatives of nitrogen-fixing non-legume Parasponia.</title>
        <authorList>
            <person name="Van Velzen R."/>
            <person name="Holmer R."/>
            <person name="Bu F."/>
            <person name="Rutten L."/>
            <person name="Van Zeijl A."/>
            <person name="Liu W."/>
            <person name="Santuari L."/>
            <person name="Cao Q."/>
            <person name="Sharma T."/>
            <person name="Shen D."/>
            <person name="Roswanjaya Y."/>
            <person name="Wardhani T."/>
            <person name="Kalhor M.S."/>
            <person name="Jansen J."/>
            <person name="Van den Hoogen J."/>
            <person name="Gungor B."/>
            <person name="Hartog M."/>
            <person name="Hontelez J."/>
            <person name="Verver J."/>
            <person name="Yang W.-C."/>
            <person name="Schijlen E."/>
            <person name="Repin R."/>
            <person name="Schilthuizen M."/>
            <person name="Schranz E."/>
            <person name="Heidstra R."/>
            <person name="Miyata K."/>
            <person name="Fedorova E."/>
            <person name="Kohlen W."/>
            <person name="Bisseling T."/>
            <person name="Smit S."/>
            <person name="Geurts R."/>
        </authorList>
    </citation>
    <scope>NUCLEOTIDE SEQUENCE [LARGE SCALE GENOMIC DNA]</scope>
    <source>
        <strain evidence="4">cv. RG33-2</strain>
    </source>
</reference>
<feature type="compositionally biased region" description="Polar residues" evidence="1">
    <location>
        <begin position="76"/>
        <end position="90"/>
    </location>
</feature>
<keyword evidence="2" id="KW-1133">Transmembrane helix</keyword>
<evidence type="ECO:0000313" key="3">
    <source>
        <dbReference type="EMBL" id="PON99499.1"/>
    </source>
</evidence>
<proteinExistence type="predicted"/>
<feature type="region of interest" description="Disordered" evidence="1">
    <location>
        <begin position="55"/>
        <end position="90"/>
    </location>
</feature>
<accession>A0A2P5FNY3</accession>
<name>A0A2P5FNY3_TREOI</name>
<sequence length="90" mass="9852">MASDFAEAFGELMVLMFVGLCIFFMWEALRLIVFNTPDGDPTLKDMVLGFFKTKKLRRQPPPPPPSSSSDKIKAASPSNTAVINDGLSTV</sequence>